<evidence type="ECO:0000313" key="3">
    <source>
        <dbReference type="Proteomes" id="UP000029120"/>
    </source>
</evidence>
<evidence type="ECO:0000313" key="2">
    <source>
        <dbReference type="EMBL" id="KFK30835.1"/>
    </source>
</evidence>
<feature type="region of interest" description="Disordered" evidence="1">
    <location>
        <begin position="130"/>
        <end position="164"/>
    </location>
</feature>
<accession>A0A087GLT3</accession>
<reference evidence="3" key="1">
    <citation type="journal article" date="2015" name="Nat. Plants">
        <title>Genome expansion of Arabis alpina linked with retrotransposition and reduced symmetric DNA methylation.</title>
        <authorList>
            <person name="Willing E.M."/>
            <person name="Rawat V."/>
            <person name="Mandakova T."/>
            <person name="Maumus F."/>
            <person name="James G.V."/>
            <person name="Nordstroem K.J."/>
            <person name="Becker C."/>
            <person name="Warthmann N."/>
            <person name="Chica C."/>
            <person name="Szarzynska B."/>
            <person name="Zytnicki M."/>
            <person name="Albani M.C."/>
            <person name="Kiefer C."/>
            <person name="Bergonzi S."/>
            <person name="Castaings L."/>
            <person name="Mateos J.L."/>
            <person name="Berns M.C."/>
            <person name="Bujdoso N."/>
            <person name="Piofczyk T."/>
            <person name="de Lorenzo L."/>
            <person name="Barrero-Sicilia C."/>
            <person name="Mateos I."/>
            <person name="Piednoel M."/>
            <person name="Hagmann J."/>
            <person name="Chen-Min-Tao R."/>
            <person name="Iglesias-Fernandez R."/>
            <person name="Schuster S.C."/>
            <person name="Alonso-Blanco C."/>
            <person name="Roudier F."/>
            <person name="Carbonero P."/>
            <person name="Paz-Ares J."/>
            <person name="Davis S.J."/>
            <person name="Pecinka A."/>
            <person name="Quesneville H."/>
            <person name="Colot V."/>
            <person name="Lysak M.A."/>
            <person name="Weigel D."/>
            <person name="Coupland G."/>
            <person name="Schneeberger K."/>
        </authorList>
    </citation>
    <scope>NUCLEOTIDE SEQUENCE [LARGE SCALE GENOMIC DNA]</scope>
    <source>
        <strain evidence="3">cv. Pajares</strain>
    </source>
</reference>
<gene>
    <name evidence="2" type="ordered locus">AALP_Aa6g031900</name>
</gene>
<proteinExistence type="predicted"/>
<organism evidence="2 3">
    <name type="scientific">Arabis alpina</name>
    <name type="common">Alpine rock-cress</name>
    <dbReference type="NCBI Taxonomy" id="50452"/>
    <lineage>
        <taxon>Eukaryota</taxon>
        <taxon>Viridiplantae</taxon>
        <taxon>Streptophyta</taxon>
        <taxon>Embryophyta</taxon>
        <taxon>Tracheophyta</taxon>
        <taxon>Spermatophyta</taxon>
        <taxon>Magnoliopsida</taxon>
        <taxon>eudicotyledons</taxon>
        <taxon>Gunneridae</taxon>
        <taxon>Pentapetalae</taxon>
        <taxon>rosids</taxon>
        <taxon>malvids</taxon>
        <taxon>Brassicales</taxon>
        <taxon>Brassicaceae</taxon>
        <taxon>Arabideae</taxon>
        <taxon>Arabis</taxon>
    </lineage>
</organism>
<dbReference type="Gramene" id="KFK30835">
    <property type="protein sequence ID" value="KFK30835"/>
    <property type="gene ID" value="AALP_AA6G031900"/>
</dbReference>
<dbReference type="AlphaFoldDB" id="A0A087GLT3"/>
<dbReference type="Proteomes" id="UP000029120">
    <property type="component" value="Chromosome 6"/>
</dbReference>
<evidence type="ECO:0000256" key="1">
    <source>
        <dbReference type="SAM" id="MobiDB-lite"/>
    </source>
</evidence>
<dbReference type="EMBL" id="CM002874">
    <property type="protein sequence ID" value="KFK30835.1"/>
    <property type="molecule type" value="Genomic_DNA"/>
</dbReference>
<sequence length="164" mass="17881">MNGEETWDDFEADLAVVKGHTVAKRRRRFLENLIEEMSEEATQGATMVNPLEAADGDNPFMEYGSFLENSTLDSSIASSPRGNPCMSPNTSAVGTDEFGIGHAHKKQRIHEDIVDKLVVVSSSTQPAVDALQKLRDDYSEPGTSSPPRRPQFRGAVGPNPPKVP</sequence>
<protein>
    <submittedName>
        <fullName evidence="2">Uncharacterized protein</fullName>
    </submittedName>
</protein>
<name>A0A087GLT3_ARAAL</name>
<keyword evidence="3" id="KW-1185">Reference proteome</keyword>